<protein>
    <submittedName>
        <fullName evidence="2">Uncharacterized protein</fullName>
    </submittedName>
</protein>
<dbReference type="AlphaFoldDB" id="A0A2V3IGV8"/>
<dbReference type="EMBL" id="NBIV01000303">
    <property type="protein sequence ID" value="PXF40380.1"/>
    <property type="molecule type" value="Genomic_DNA"/>
</dbReference>
<gene>
    <name evidence="2" type="ORF">BWQ96_09911</name>
</gene>
<comment type="caution">
    <text evidence="2">The sequence shown here is derived from an EMBL/GenBank/DDBJ whole genome shotgun (WGS) entry which is preliminary data.</text>
</comment>
<feature type="signal peptide" evidence="1">
    <location>
        <begin position="1"/>
        <end position="20"/>
    </location>
</feature>
<dbReference type="Proteomes" id="UP000247409">
    <property type="component" value="Unassembled WGS sequence"/>
</dbReference>
<sequence>MGGFPGVTGLTVTLILYATGLLRMTGEPSTWVRENSEGQLVATYIECNRDEWSVYVEDEHGTNQQLGTWTQKVHHTSHPEKPLYNMTDAFAITGYGLTYATYETPEGGEGTFVKIWDEKEWQWARPDAMEVYLTETGRDQWSVYLEDGGLITIQIDYHTKEVTVTHSDYSAQYAITGAEGYRSDCNALKYCLPVMGM</sequence>
<evidence type="ECO:0000256" key="1">
    <source>
        <dbReference type="SAM" id="SignalP"/>
    </source>
</evidence>
<feature type="chain" id="PRO_5016158367" evidence="1">
    <location>
        <begin position="21"/>
        <end position="197"/>
    </location>
</feature>
<organism evidence="2 3">
    <name type="scientific">Gracilariopsis chorda</name>
    <dbReference type="NCBI Taxonomy" id="448386"/>
    <lineage>
        <taxon>Eukaryota</taxon>
        <taxon>Rhodophyta</taxon>
        <taxon>Florideophyceae</taxon>
        <taxon>Rhodymeniophycidae</taxon>
        <taxon>Gracilariales</taxon>
        <taxon>Gracilariaceae</taxon>
        <taxon>Gracilariopsis</taxon>
    </lineage>
</organism>
<reference evidence="2 3" key="1">
    <citation type="journal article" date="2018" name="Mol. Biol. Evol.">
        <title>Analysis of the draft genome of the red seaweed Gracilariopsis chorda provides insights into genome size evolution in Rhodophyta.</title>
        <authorList>
            <person name="Lee J."/>
            <person name="Yang E.C."/>
            <person name="Graf L."/>
            <person name="Yang J.H."/>
            <person name="Qiu H."/>
            <person name="Zel Zion U."/>
            <person name="Chan C.X."/>
            <person name="Stephens T.G."/>
            <person name="Weber A.P.M."/>
            <person name="Boo G.H."/>
            <person name="Boo S.M."/>
            <person name="Kim K.M."/>
            <person name="Shin Y."/>
            <person name="Jung M."/>
            <person name="Lee S.J."/>
            <person name="Yim H.S."/>
            <person name="Lee J.H."/>
            <person name="Bhattacharya D."/>
            <person name="Yoon H.S."/>
        </authorList>
    </citation>
    <scope>NUCLEOTIDE SEQUENCE [LARGE SCALE GENOMIC DNA]</scope>
    <source>
        <strain evidence="2 3">SKKU-2015</strain>
        <tissue evidence="2">Whole body</tissue>
    </source>
</reference>
<keyword evidence="3" id="KW-1185">Reference proteome</keyword>
<proteinExistence type="predicted"/>
<accession>A0A2V3IGV8</accession>
<keyword evidence="1" id="KW-0732">Signal</keyword>
<name>A0A2V3IGV8_9FLOR</name>
<evidence type="ECO:0000313" key="2">
    <source>
        <dbReference type="EMBL" id="PXF40380.1"/>
    </source>
</evidence>
<evidence type="ECO:0000313" key="3">
    <source>
        <dbReference type="Proteomes" id="UP000247409"/>
    </source>
</evidence>